<dbReference type="PROSITE" id="PS50977">
    <property type="entry name" value="HTH_TETR_2"/>
    <property type="match status" value="1"/>
</dbReference>
<dbReference type="EMBL" id="CP000884">
    <property type="protein sequence ID" value="ABX35747.1"/>
    <property type="molecule type" value="Genomic_DNA"/>
</dbReference>
<feature type="DNA-binding region" description="H-T-H motif" evidence="2">
    <location>
        <begin position="51"/>
        <end position="70"/>
    </location>
</feature>
<reference evidence="6" key="2">
    <citation type="submission" date="2007-11" db="EMBL/GenBank/DDBJ databases">
        <title>Complete sequence of Delftia acidovorans DSM 14801 / SPH-1.</title>
        <authorList>
            <person name="Copeland A."/>
            <person name="Lucas S."/>
            <person name="Lapidus A."/>
            <person name="Barry K."/>
            <person name="Glavina del Rio T."/>
            <person name="Dalin E."/>
            <person name="Tice H."/>
            <person name="Pitluck S."/>
            <person name="Lowry S."/>
            <person name="Clum A."/>
            <person name="Schmutz J."/>
            <person name="Larimer F."/>
            <person name="Land M."/>
            <person name="Hauser L."/>
            <person name="Kyrpides N."/>
            <person name="Kim E."/>
            <person name="Schleheck D."/>
            <person name="Richardson P."/>
        </authorList>
    </citation>
    <scope>NUCLEOTIDE SEQUENCE [LARGE SCALE GENOMIC DNA]</scope>
    <source>
        <strain evidence="6">DSM 14801 / SPH-1</strain>
    </source>
</reference>
<dbReference type="SUPFAM" id="SSF46689">
    <property type="entry name" value="Homeodomain-like"/>
    <property type="match status" value="1"/>
</dbReference>
<dbReference type="GO" id="GO:0003677">
    <property type="term" value="F:DNA binding"/>
    <property type="evidence" value="ECO:0007669"/>
    <property type="project" value="UniProtKB-UniRule"/>
</dbReference>
<sequence length="205" mass="21900">MSEQAVPAVRAVSTAQAARRGRPSAGRSLSRDQVLDAGLALLEAVGAQGFGLRPLARQLGITPMSVIHHVGDQQELMRSLVERVHGQPLAEPPPGLAPAQRVQALLAGYMERVRRHPALTVCILGDPALFTDSLAAFTQRLRGEVQQCEPSDGDAAVLLDLLIDYTHGHALALALSGEGAQALHGRFEQGLARLLRQGWERQPGP</sequence>
<evidence type="ECO:0000256" key="2">
    <source>
        <dbReference type="PROSITE-ProRule" id="PRU00335"/>
    </source>
</evidence>
<dbReference type="InterPro" id="IPR009057">
    <property type="entry name" value="Homeodomain-like_sf"/>
</dbReference>
<evidence type="ECO:0000259" key="4">
    <source>
        <dbReference type="PROSITE" id="PS50977"/>
    </source>
</evidence>
<protein>
    <submittedName>
        <fullName evidence="5">Transcriptional regulator, TetR family</fullName>
    </submittedName>
</protein>
<dbReference type="eggNOG" id="COG1309">
    <property type="taxonomic scope" value="Bacteria"/>
</dbReference>
<proteinExistence type="predicted"/>
<name>A9BU32_DELAS</name>
<reference evidence="5 6" key="1">
    <citation type="journal article" date="2004" name="Appl. Environ. Microbiol.">
        <title>Mineralization of individual congeners of linear alkylbenzenesulfonate by defined pairs of heterotrophic bacteria.</title>
        <authorList>
            <person name="Schleheck D."/>
            <person name="Knepper T.P."/>
            <person name="Fischer K."/>
            <person name="Cook A.M."/>
        </authorList>
    </citation>
    <scope>NUCLEOTIDE SEQUENCE [LARGE SCALE GENOMIC DNA]</scope>
    <source>
        <strain evidence="6">DSM 14801 / SPH-1</strain>
    </source>
</reference>
<feature type="region of interest" description="Disordered" evidence="3">
    <location>
        <begin position="1"/>
        <end position="29"/>
    </location>
</feature>
<accession>A9BU32</accession>
<evidence type="ECO:0000313" key="5">
    <source>
        <dbReference type="EMBL" id="ABX35747.1"/>
    </source>
</evidence>
<gene>
    <name evidence="5" type="ordered locus">Daci_3109</name>
</gene>
<organism evidence="5 6">
    <name type="scientific">Delftia acidovorans (strain DSM 14801 / SPH-1)</name>
    <dbReference type="NCBI Taxonomy" id="398578"/>
    <lineage>
        <taxon>Bacteria</taxon>
        <taxon>Pseudomonadati</taxon>
        <taxon>Pseudomonadota</taxon>
        <taxon>Betaproteobacteria</taxon>
        <taxon>Burkholderiales</taxon>
        <taxon>Comamonadaceae</taxon>
        <taxon>Delftia</taxon>
    </lineage>
</organism>
<dbReference type="HOGENOM" id="CLU_069543_6_0_4"/>
<feature type="domain" description="HTH tetR-type" evidence="4">
    <location>
        <begin position="28"/>
        <end position="88"/>
    </location>
</feature>
<dbReference type="RefSeq" id="WP_012204948.1">
    <property type="nucleotide sequence ID" value="NC_010002.1"/>
</dbReference>
<dbReference type="AlphaFoldDB" id="A9BU32"/>
<keyword evidence="1 2" id="KW-0238">DNA-binding</keyword>
<dbReference type="Gene3D" id="1.10.357.10">
    <property type="entry name" value="Tetracycline Repressor, domain 2"/>
    <property type="match status" value="1"/>
</dbReference>
<dbReference type="KEGG" id="dac:Daci_3109"/>
<evidence type="ECO:0000256" key="1">
    <source>
        <dbReference type="ARBA" id="ARBA00023125"/>
    </source>
</evidence>
<dbReference type="STRING" id="398578.Daci_3109"/>
<dbReference type="Proteomes" id="UP000000784">
    <property type="component" value="Chromosome"/>
</dbReference>
<evidence type="ECO:0000313" key="6">
    <source>
        <dbReference type="Proteomes" id="UP000000784"/>
    </source>
</evidence>
<dbReference type="GeneID" id="24116590"/>
<keyword evidence="6" id="KW-1185">Reference proteome</keyword>
<evidence type="ECO:0000256" key="3">
    <source>
        <dbReference type="SAM" id="MobiDB-lite"/>
    </source>
</evidence>
<dbReference type="InterPro" id="IPR001647">
    <property type="entry name" value="HTH_TetR"/>
</dbReference>